<organism evidence="2 3">
    <name type="scientific">Diatrype stigma</name>
    <dbReference type="NCBI Taxonomy" id="117547"/>
    <lineage>
        <taxon>Eukaryota</taxon>
        <taxon>Fungi</taxon>
        <taxon>Dikarya</taxon>
        <taxon>Ascomycota</taxon>
        <taxon>Pezizomycotina</taxon>
        <taxon>Sordariomycetes</taxon>
        <taxon>Xylariomycetidae</taxon>
        <taxon>Xylariales</taxon>
        <taxon>Diatrypaceae</taxon>
        <taxon>Diatrype</taxon>
    </lineage>
</organism>
<dbReference type="Pfam" id="PF06985">
    <property type="entry name" value="HET"/>
    <property type="match status" value="1"/>
</dbReference>
<proteinExistence type="predicted"/>
<dbReference type="PANTHER" id="PTHR24148:SF64">
    <property type="entry name" value="HETEROKARYON INCOMPATIBILITY DOMAIN-CONTAINING PROTEIN"/>
    <property type="match status" value="1"/>
</dbReference>
<protein>
    <recommendedName>
        <fullName evidence="1">Heterokaryon incompatibility domain-containing protein</fullName>
    </recommendedName>
</protein>
<evidence type="ECO:0000259" key="1">
    <source>
        <dbReference type="Pfam" id="PF06985"/>
    </source>
</evidence>
<comment type="caution">
    <text evidence="2">The sequence shown here is derived from an EMBL/GenBank/DDBJ whole genome shotgun (WGS) entry which is preliminary data.</text>
</comment>
<gene>
    <name evidence="2" type="ORF">SLS62_003518</name>
</gene>
<sequence length="154" mass="17676">MEVYRSLSRDRREFRLVRIALGKQGAPMELTLEHFSLDNLPSYAALSYVWGEEKFADIHVNGIITSIRENLHEALLQIRNGNLEFSTSLWIDAICINQNDDAERSWQVNEMRTIFSQASLVYSWLGPEADDSDAAMKLLEYLGKMVLEAGYDRT</sequence>
<dbReference type="InterPro" id="IPR010730">
    <property type="entry name" value="HET"/>
</dbReference>
<dbReference type="Proteomes" id="UP001320420">
    <property type="component" value="Unassembled WGS sequence"/>
</dbReference>
<keyword evidence="3" id="KW-1185">Reference proteome</keyword>
<evidence type="ECO:0000313" key="3">
    <source>
        <dbReference type="Proteomes" id="UP001320420"/>
    </source>
</evidence>
<dbReference type="EMBL" id="JAKJXP020000020">
    <property type="protein sequence ID" value="KAK7754498.1"/>
    <property type="molecule type" value="Genomic_DNA"/>
</dbReference>
<reference evidence="2 3" key="1">
    <citation type="submission" date="2024-02" db="EMBL/GenBank/DDBJ databases">
        <title>De novo assembly and annotation of 12 fungi associated with fruit tree decline syndrome in Ontario, Canada.</title>
        <authorList>
            <person name="Sulman M."/>
            <person name="Ellouze W."/>
            <person name="Ilyukhin E."/>
        </authorList>
    </citation>
    <scope>NUCLEOTIDE SEQUENCE [LARGE SCALE GENOMIC DNA]</scope>
    <source>
        <strain evidence="2 3">M11/M66-122</strain>
    </source>
</reference>
<feature type="domain" description="Heterokaryon incompatibility" evidence="1">
    <location>
        <begin position="43"/>
        <end position="142"/>
    </location>
</feature>
<dbReference type="PANTHER" id="PTHR24148">
    <property type="entry name" value="ANKYRIN REPEAT DOMAIN-CONTAINING PROTEIN 39 HOMOLOG-RELATED"/>
    <property type="match status" value="1"/>
</dbReference>
<evidence type="ECO:0000313" key="2">
    <source>
        <dbReference type="EMBL" id="KAK7754498.1"/>
    </source>
</evidence>
<name>A0AAN9UUT0_9PEZI</name>
<dbReference type="InterPro" id="IPR052895">
    <property type="entry name" value="HetReg/Transcr_Mod"/>
</dbReference>
<accession>A0AAN9UUT0</accession>
<dbReference type="AlphaFoldDB" id="A0AAN9UUT0"/>